<evidence type="ECO:0000313" key="3">
    <source>
        <dbReference type="Proteomes" id="UP000578686"/>
    </source>
</evidence>
<feature type="chain" id="PRO_5039533004" evidence="1">
    <location>
        <begin position="34"/>
        <end position="51"/>
    </location>
</feature>
<gene>
    <name evidence="2" type="ORF">HCN56_06880</name>
</gene>
<evidence type="ECO:0000256" key="1">
    <source>
        <dbReference type="SAM" id="SignalP"/>
    </source>
</evidence>
<keyword evidence="3" id="KW-1185">Reference proteome</keyword>
<organism evidence="2 3">
    <name type="scientific">Streptomyces lonarensis</name>
    <dbReference type="NCBI Taxonomy" id="700599"/>
    <lineage>
        <taxon>Bacteria</taxon>
        <taxon>Bacillati</taxon>
        <taxon>Actinomycetota</taxon>
        <taxon>Actinomycetes</taxon>
        <taxon>Kitasatosporales</taxon>
        <taxon>Streptomycetaceae</taxon>
        <taxon>Streptomyces</taxon>
    </lineage>
</organism>
<dbReference type="Proteomes" id="UP000578686">
    <property type="component" value="Unassembled WGS sequence"/>
</dbReference>
<keyword evidence="1" id="KW-0732">Signal</keyword>
<protein>
    <submittedName>
        <fullName evidence="2">Uncharacterized protein</fullName>
    </submittedName>
</protein>
<proteinExistence type="predicted"/>
<feature type="signal peptide" evidence="1">
    <location>
        <begin position="1"/>
        <end position="33"/>
    </location>
</feature>
<dbReference type="RefSeq" id="WP_167968591.1">
    <property type="nucleotide sequence ID" value="NZ_BHZG01000161.1"/>
</dbReference>
<evidence type="ECO:0000313" key="2">
    <source>
        <dbReference type="EMBL" id="NJQ05306.1"/>
    </source>
</evidence>
<comment type="caution">
    <text evidence="2">The sequence shown here is derived from an EMBL/GenBank/DDBJ whole genome shotgun (WGS) entry which is preliminary data.</text>
</comment>
<accession>A0A7X6HY73</accession>
<dbReference type="AlphaFoldDB" id="A0A7X6HY73"/>
<sequence>MRNLTRNRAATRLAVVLAALGMFAGGAAATAAAADQPQSSHCDPVPGGWLC</sequence>
<name>A0A7X6HY73_9ACTN</name>
<reference evidence="2 3" key="1">
    <citation type="submission" date="2020-03" db="EMBL/GenBank/DDBJ databases">
        <title>Draft genome of Streptomyces sp. ventii, isolated from the Axial Seamount in the Pacific Ocean, and resequencing of the two type strains Streptomyces lonarensis strain NCL 716 and Streptomyces bohaiensis strain 11A07.</title>
        <authorList>
            <person name="Loughran R.M."/>
            <person name="Pfannmuller K.M."/>
            <person name="Wasson B.J."/>
            <person name="Deadmond M.C."/>
            <person name="Paddock B.E."/>
            <person name="Koyack M.J."/>
            <person name="Gallegos D.A."/>
            <person name="Mitchell E.A."/>
            <person name="Ushijima B."/>
            <person name="Saw J.H."/>
            <person name="Mcphail K.L."/>
            <person name="Videau P."/>
        </authorList>
    </citation>
    <scope>NUCLEOTIDE SEQUENCE [LARGE SCALE GENOMIC DNA]</scope>
    <source>
        <strain evidence="2 3">NCL716</strain>
    </source>
</reference>
<dbReference type="EMBL" id="JAAVJD010000032">
    <property type="protein sequence ID" value="NJQ05306.1"/>
    <property type="molecule type" value="Genomic_DNA"/>
</dbReference>